<dbReference type="InterPro" id="IPR058163">
    <property type="entry name" value="LysR-type_TF_proteobact-type"/>
</dbReference>
<dbReference type="AlphaFoldDB" id="A0A3A3FLH6"/>
<evidence type="ECO:0000313" key="7">
    <source>
        <dbReference type="Proteomes" id="UP000265955"/>
    </source>
</evidence>
<feature type="domain" description="HTH lysR-type" evidence="5">
    <location>
        <begin position="26"/>
        <end position="83"/>
    </location>
</feature>
<keyword evidence="4" id="KW-0804">Transcription</keyword>
<dbReference type="SUPFAM" id="SSF53850">
    <property type="entry name" value="Periplasmic binding protein-like II"/>
    <property type="match status" value="1"/>
</dbReference>
<comment type="similarity">
    <text evidence="1">Belongs to the LysR transcriptional regulatory family.</text>
</comment>
<evidence type="ECO:0000256" key="1">
    <source>
        <dbReference type="ARBA" id="ARBA00009437"/>
    </source>
</evidence>
<keyword evidence="7" id="KW-1185">Reference proteome</keyword>
<dbReference type="Pfam" id="PF00126">
    <property type="entry name" value="HTH_1"/>
    <property type="match status" value="1"/>
</dbReference>
<dbReference type="EMBL" id="QYUO01000003">
    <property type="protein sequence ID" value="RJF92215.1"/>
    <property type="molecule type" value="Genomic_DNA"/>
</dbReference>
<dbReference type="GO" id="GO:0043565">
    <property type="term" value="F:sequence-specific DNA binding"/>
    <property type="evidence" value="ECO:0007669"/>
    <property type="project" value="TreeGrafter"/>
</dbReference>
<dbReference type="Gene3D" id="1.10.10.10">
    <property type="entry name" value="Winged helix-like DNA-binding domain superfamily/Winged helix DNA-binding domain"/>
    <property type="match status" value="1"/>
</dbReference>
<comment type="caution">
    <text evidence="6">The sequence shown here is derived from an EMBL/GenBank/DDBJ whole genome shotgun (WGS) entry which is preliminary data.</text>
</comment>
<dbReference type="FunFam" id="1.10.10.10:FF:000001">
    <property type="entry name" value="LysR family transcriptional regulator"/>
    <property type="match status" value="1"/>
</dbReference>
<accession>A0A3A3FLH6</accession>
<dbReference type="InterPro" id="IPR036390">
    <property type="entry name" value="WH_DNA-bd_sf"/>
</dbReference>
<evidence type="ECO:0000256" key="4">
    <source>
        <dbReference type="ARBA" id="ARBA00023163"/>
    </source>
</evidence>
<dbReference type="InterPro" id="IPR000847">
    <property type="entry name" value="LysR_HTH_N"/>
</dbReference>
<dbReference type="PRINTS" id="PR00039">
    <property type="entry name" value="HTHLYSR"/>
</dbReference>
<dbReference type="InterPro" id="IPR036388">
    <property type="entry name" value="WH-like_DNA-bd_sf"/>
</dbReference>
<gene>
    <name evidence="6" type="ORF">D3871_26645</name>
</gene>
<evidence type="ECO:0000256" key="2">
    <source>
        <dbReference type="ARBA" id="ARBA00023015"/>
    </source>
</evidence>
<sequence>MNTDNAKKHLITASKSGQGFLDPQQIDWNLLKSFYLVADLGSLTRAAAVLGLSQPTLSRQIAELETHVGAALFERLSRGLRLTEAGTALMEPARRMLAAAQAVSLAVTAQHRDVAGTVRITASEIMSAYVLPPIFAALRAAYPAIQIELVASNRIDNLLTREADIAIRMIRPQQAGLITRKIADYPMGFYAHEVYLAKHSVVEGNDEWMQYDWVGLDQSNQLIEGFREVGFKVDKSFFAFRTDNHIVGWQAVLAGLGVGITLQRVAQCYPQLKQVMQDQPLPQLPVWLTAHRELRDSIRIRAVFDFLADALVPPAICSGEHADRGKAL</sequence>
<dbReference type="OrthoDB" id="9072091at2"/>
<keyword evidence="2" id="KW-0805">Transcription regulation</keyword>
<evidence type="ECO:0000259" key="5">
    <source>
        <dbReference type="PROSITE" id="PS50931"/>
    </source>
</evidence>
<organism evidence="6 7">
    <name type="scientific">Noviherbaspirillum saxi</name>
    <dbReference type="NCBI Taxonomy" id="2320863"/>
    <lineage>
        <taxon>Bacteria</taxon>
        <taxon>Pseudomonadati</taxon>
        <taxon>Pseudomonadota</taxon>
        <taxon>Betaproteobacteria</taxon>
        <taxon>Burkholderiales</taxon>
        <taxon>Oxalobacteraceae</taxon>
        <taxon>Noviherbaspirillum</taxon>
    </lineage>
</organism>
<dbReference type="Proteomes" id="UP000265955">
    <property type="component" value="Unassembled WGS sequence"/>
</dbReference>
<dbReference type="GO" id="GO:0006351">
    <property type="term" value="P:DNA-templated transcription"/>
    <property type="evidence" value="ECO:0007669"/>
    <property type="project" value="TreeGrafter"/>
</dbReference>
<dbReference type="GO" id="GO:0003700">
    <property type="term" value="F:DNA-binding transcription factor activity"/>
    <property type="evidence" value="ECO:0007669"/>
    <property type="project" value="InterPro"/>
</dbReference>
<evidence type="ECO:0000256" key="3">
    <source>
        <dbReference type="ARBA" id="ARBA00023125"/>
    </source>
</evidence>
<dbReference type="SUPFAM" id="SSF46785">
    <property type="entry name" value="Winged helix' DNA-binding domain"/>
    <property type="match status" value="1"/>
</dbReference>
<dbReference type="PANTHER" id="PTHR30537:SF3">
    <property type="entry name" value="TRANSCRIPTIONAL REGULATORY PROTEIN"/>
    <property type="match status" value="1"/>
</dbReference>
<dbReference type="PROSITE" id="PS50931">
    <property type="entry name" value="HTH_LYSR"/>
    <property type="match status" value="1"/>
</dbReference>
<dbReference type="PANTHER" id="PTHR30537">
    <property type="entry name" value="HTH-TYPE TRANSCRIPTIONAL REGULATOR"/>
    <property type="match status" value="1"/>
</dbReference>
<name>A0A3A3FLH6_9BURK</name>
<dbReference type="RefSeq" id="WP_119772101.1">
    <property type="nucleotide sequence ID" value="NZ_QYUO01000003.1"/>
</dbReference>
<reference evidence="7" key="1">
    <citation type="submission" date="2018-09" db="EMBL/GenBank/DDBJ databases">
        <authorList>
            <person name="Zhu H."/>
        </authorList>
    </citation>
    <scope>NUCLEOTIDE SEQUENCE [LARGE SCALE GENOMIC DNA]</scope>
    <source>
        <strain evidence="7">K1R23-30</strain>
    </source>
</reference>
<proteinExistence type="inferred from homology"/>
<evidence type="ECO:0000313" key="6">
    <source>
        <dbReference type="EMBL" id="RJF92215.1"/>
    </source>
</evidence>
<dbReference type="Pfam" id="PF03466">
    <property type="entry name" value="LysR_substrate"/>
    <property type="match status" value="1"/>
</dbReference>
<dbReference type="InterPro" id="IPR005119">
    <property type="entry name" value="LysR_subst-bd"/>
</dbReference>
<dbReference type="Gene3D" id="3.40.190.290">
    <property type="match status" value="1"/>
</dbReference>
<keyword evidence="3" id="KW-0238">DNA-binding</keyword>
<protein>
    <submittedName>
        <fullName evidence="6">LysR family transcriptional regulator</fullName>
    </submittedName>
</protein>